<dbReference type="InterPro" id="IPR013830">
    <property type="entry name" value="SGNH_hydro"/>
</dbReference>
<dbReference type="PANTHER" id="PTHR30383">
    <property type="entry name" value="THIOESTERASE 1/PROTEASE 1/LYSOPHOSPHOLIPASE L1"/>
    <property type="match status" value="1"/>
</dbReference>
<dbReference type="Gene3D" id="2.60.120.260">
    <property type="entry name" value="Galactose-binding domain-like"/>
    <property type="match status" value="1"/>
</dbReference>
<dbReference type="InterPro" id="IPR051532">
    <property type="entry name" value="Ester_Hydrolysis_Enzymes"/>
</dbReference>
<gene>
    <name evidence="3" type="ORF">FEM03_14130</name>
</gene>
<dbReference type="AlphaFoldDB" id="A0A5R8KDJ5"/>
<dbReference type="RefSeq" id="WP_138086916.1">
    <property type="nucleotide sequence ID" value="NZ_VAUV01000009.1"/>
</dbReference>
<organism evidence="3 4">
    <name type="scientific">Phragmitibacter flavus</name>
    <dbReference type="NCBI Taxonomy" id="2576071"/>
    <lineage>
        <taxon>Bacteria</taxon>
        <taxon>Pseudomonadati</taxon>
        <taxon>Verrucomicrobiota</taxon>
        <taxon>Verrucomicrobiia</taxon>
        <taxon>Verrucomicrobiales</taxon>
        <taxon>Verrucomicrobiaceae</taxon>
        <taxon>Phragmitibacter</taxon>
    </lineage>
</organism>
<keyword evidence="4" id="KW-1185">Reference proteome</keyword>
<dbReference type="OrthoDB" id="5624617at2"/>
<dbReference type="Pfam" id="PF14606">
    <property type="entry name" value="Lipase_GDSL_3"/>
    <property type="match status" value="1"/>
</dbReference>
<evidence type="ECO:0000259" key="2">
    <source>
        <dbReference type="Pfam" id="PF14607"/>
    </source>
</evidence>
<dbReference type="Gene3D" id="3.40.50.1110">
    <property type="entry name" value="SGNH hydrolase"/>
    <property type="match status" value="1"/>
</dbReference>
<dbReference type="Proteomes" id="UP000306196">
    <property type="component" value="Unassembled WGS sequence"/>
</dbReference>
<proteinExistence type="predicted"/>
<evidence type="ECO:0000259" key="1">
    <source>
        <dbReference type="Pfam" id="PF14606"/>
    </source>
</evidence>
<protein>
    <recommendedName>
        <fullName evidence="5">Hydrolase</fullName>
    </recommendedName>
</protein>
<dbReference type="SUPFAM" id="SSF52266">
    <property type="entry name" value="SGNH hydrolase"/>
    <property type="match status" value="1"/>
</dbReference>
<dbReference type="Pfam" id="PF14607">
    <property type="entry name" value="GxDLY"/>
    <property type="match status" value="1"/>
</dbReference>
<sequence>MNRRTFFTATVSLPVLPLMGQQGAAPAEPISKLDKEMAASKAGAGGKGVTWQNPEDWGLEGRVWGDLPRKRFYDRLPAEAEGKVTGPVWNLSRHSAGMAVRFKTDATAVHVRYQLSNPGLAMPHMPATGMSGTDLYARDASGRWRWVNVSKPEKQNVEAMLIQGMPSEEREFMLYLPLYNGVEKLEIGVNEGAKFEGLAPREEESAVLFYGTSITHGASASRPGMCHPAILGRRLDRPVINLGFSGNGKMDEAVGVLLAKLKVAVLVIDCLPNMDAKLVLERCVPLVKQLRAADATAAVPIVLVEDRRNTNSWIQPVRAAHHTANHAALKGSFDKLKSEGVNNLFYVEGDALLGDDADGATDGSHPNDLGFYRQADVIEPVLRAALNQSV</sequence>
<comment type="caution">
    <text evidence="3">The sequence shown here is derived from an EMBL/GenBank/DDBJ whole genome shotgun (WGS) entry which is preliminary data.</text>
</comment>
<dbReference type="PANTHER" id="PTHR30383:SF29">
    <property type="entry name" value="SGNH HYDROLASE-TYPE ESTERASE DOMAIN-CONTAINING PROTEIN"/>
    <property type="match status" value="1"/>
</dbReference>
<reference evidence="3 4" key="1">
    <citation type="submission" date="2019-05" db="EMBL/GenBank/DDBJ databases">
        <title>Verrucobacter flavum gen. nov., sp. nov. a new member of the family Verrucomicrobiaceae.</title>
        <authorList>
            <person name="Szuroczki S."/>
            <person name="Abbaszade G."/>
            <person name="Szabo A."/>
            <person name="Felfoldi T."/>
            <person name="Schumann P."/>
            <person name="Boka K."/>
            <person name="Keki Z."/>
            <person name="Toumi M."/>
            <person name="Toth E."/>
        </authorList>
    </citation>
    <scope>NUCLEOTIDE SEQUENCE [LARGE SCALE GENOMIC DNA]</scope>
    <source>
        <strain evidence="3 4">MG-N-17</strain>
    </source>
</reference>
<feature type="domain" description="SGNH hydrolase-type esterase N-terminal" evidence="2">
    <location>
        <begin position="50"/>
        <end position="195"/>
    </location>
</feature>
<dbReference type="CDD" id="cd01844">
    <property type="entry name" value="SGNH_hydrolase_like_6"/>
    <property type="match status" value="1"/>
</dbReference>
<accession>A0A5R8KDJ5</accession>
<dbReference type="InterPro" id="IPR032740">
    <property type="entry name" value="GxDLY"/>
</dbReference>
<evidence type="ECO:0008006" key="5">
    <source>
        <dbReference type="Google" id="ProtNLM"/>
    </source>
</evidence>
<dbReference type="GO" id="GO:0016788">
    <property type="term" value="F:hydrolase activity, acting on ester bonds"/>
    <property type="evidence" value="ECO:0007669"/>
    <property type="project" value="UniProtKB-ARBA"/>
</dbReference>
<feature type="domain" description="SGNH hydrolase-type esterase" evidence="1">
    <location>
        <begin position="206"/>
        <end position="383"/>
    </location>
</feature>
<dbReference type="InterPro" id="IPR036514">
    <property type="entry name" value="SGNH_hydro_sf"/>
</dbReference>
<evidence type="ECO:0000313" key="4">
    <source>
        <dbReference type="Proteomes" id="UP000306196"/>
    </source>
</evidence>
<dbReference type="EMBL" id="VAUV01000009">
    <property type="protein sequence ID" value="TLD70317.1"/>
    <property type="molecule type" value="Genomic_DNA"/>
</dbReference>
<name>A0A5R8KDJ5_9BACT</name>
<evidence type="ECO:0000313" key="3">
    <source>
        <dbReference type="EMBL" id="TLD70317.1"/>
    </source>
</evidence>